<dbReference type="GO" id="GO:0000978">
    <property type="term" value="F:RNA polymerase II cis-regulatory region sequence-specific DNA binding"/>
    <property type="evidence" value="ECO:0007669"/>
    <property type="project" value="InterPro"/>
</dbReference>
<comment type="caution">
    <text evidence="10">The sequence shown here is derived from an EMBL/GenBank/DDBJ whole genome shotgun (WGS) entry which is preliminary data.</text>
</comment>
<feature type="domain" description="C2H2-type" evidence="9">
    <location>
        <begin position="73"/>
        <end position="102"/>
    </location>
</feature>
<dbReference type="SMART" id="SM00355">
    <property type="entry name" value="ZnF_C2H2"/>
    <property type="match status" value="2"/>
</dbReference>
<feature type="compositionally biased region" description="Low complexity" evidence="8">
    <location>
        <begin position="278"/>
        <end position="288"/>
    </location>
</feature>
<dbReference type="GO" id="GO:0000785">
    <property type="term" value="C:chromatin"/>
    <property type="evidence" value="ECO:0007669"/>
    <property type="project" value="TreeGrafter"/>
</dbReference>
<keyword evidence="5" id="KW-0862">Zinc</keyword>
<dbReference type="InterPro" id="IPR007219">
    <property type="entry name" value="XnlR_reg_dom"/>
</dbReference>
<dbReference type="Gene3D" id="3.30.160.60">
    <property type="entry name" value="Classic Zinc Finger"/>
    <property type="match status" value="1"/>
</dbReference>
<dbReference type="SUPFAM" id="SSF57667">
    <property type="entry name" value="beta-beta-alpha zinc fingers"/>
    <property type="match status" value="1"/>
</dbReference>
<dbReference type="PROSITE" id="PS00028">
    <property type="entry name" value="ZINC_FINGER_C2H2_1"/>
    <property type="match status" value="2"/>
</dbReference>
<evidence type="ECO:0000256" key="5">
    <source>
        <dbReference type="ARBA" id="ARBA00022833"/>
    </source>
</evidence>
<evidence type="ECO:0000256" key="7">
    <source>
        <dbReference type="PROSITE-ProRule" id="PRU00042"/>
    </source>
</evidence>
<evidence type="ECO:0000256" key="6">
    <source>
        <dbReference type="ARBA" id="ARBA00023242"/>
    </source>
</evidence>
<dbReference type="InterPro" id="IPR013087">
    <property type="entry name" value="Znf_C2H2_type"/>
</dbReference>
<evidence type="ECO:0000256" key="8">
    <source>
        <dbReference type="SAM" id="MobiDB-lite"/>
    </source>
</evidence>
<dbReference type="GO" id="GO:0008270">
    <property type="term" value="F:zinc ion binding"/>
    <property type="evidence" value="ECO:0007669"/>
    <property type="project" value="UniProtKB-KW"/>
</dbReference>
<sequence length="888" mass="98843">MVAHALSTSASGPIKSQTDFRNGEIATVGAASKSSSLASPDRDEGDYTDGDSGNDCGFSKSEEQDRNDCKKKFICSYYGCGKGYSTASHRSRHELSHSRSQVYYCNFSGCSRSFVRLDLYTRHKERHVLCGSQLLRRDISRKRNPYLNVAATLNANDASLSSLYTMKTAEMHGVQHPFYSASIIGSGLQMPLPNFQPPNPITILSSLNPPQRPVSDGIYGSDSETKPHDMQSQSYGDFALLLRAAALDGYSTGHASLHNHPHAGDENLASPGLRAQTSNTSSCGSRSSPVDYQASAGGYSSLQNPPSSALSPPEYVRPTDMPVSRRQENQIYNNTYNQSPFAMADDFKAWLLNSNQFSSGGSPHINYPSAVYPVADAWPQTESQELPFDYIHPVASYLNNPARSAYLISVQNTLDTSLPETVLLDEKRKDLLDLIRLRFNGTGHAPVMAQKEAIMKGNKDDCRHVLSLYMMQSYISSYWNHVHPQLPILHKPTFDASTCPELLLLAIMCLGASSLEKNYDQETTQSCAQLADFLAWHLRWALLMDPNARPPAKLWAIQSLLLLEVFEKMYSTRLLHERAHVYHATTWTLLRRGNSLNGRSVTDSHPGVKEKSSHGISGTDRLDEWWRRWITEEATRRAAFAAFVIDSMHATVFGHSAVIATHEMRLPLPCDEALWSVRSSSEARQAMQSDCVYPISFLDGVKKTFNKEAVKTSPFGRMILMAGLLSVSWHVNQWDLQTSSLGMTAALDTQDERLASLTHALDFWRQEDCPAPDPHGCRDGTGDDDISESQAVLYHLANMATHVDFVDCQIYAGASEVLREPITLQDFKDAKRQIEQWAPTPRARHATFHAFCLLSRVMVRRGRSPNPSNPSSDISSYSARDDHIPYRP</sequence>
<feature type="compositionally biased region" description="Low complexity" evidence="8">
    <location>
        <begin position="864"/>
        <end position="878"/>
    </location>
</feature>
<dbReference type="InterPro" id="IPR051059">
    <property type="entry name" value="VerF-like"/>
</dbReference>
<feature type="compositionally biased region" description="Polar residues" evidence="8">
    <location>
        <begin position="298"/>
        <end position="310"/>
    </location>
</feature>
<evidence type="ECO:0000313" key="11">
    <source>
        <dbReference type="Proteomes" id="UP001199106"/>
    </source>
</evidence>
<evidence type="ECO:0000313" key="10">
    <source>
        <dbReference type="EMBL" id="KAG9189930.1"/>
    </source>
</evidence>
<dbReference type="GO" id="GO:0005634">
    <property type="term" value="C:nucleus"/>
    <property type="evidence" value="ECO:0007669"/>
    <property type="project" value="UniProtKB-SubCell"/>
</dbReference>
<feature type="domain" description="C2H2-type" evidence="9">
    <location>
        <begin position="103"/>
        <end position="127"/>
    </location>
</feature>
<evidence type="ECO:0000256" key="1">
    <source>
        <dbReference type="ARBA" id="ARBA00004123"/>
    </source>
</evidence>
<dbReference type="AlphaFoldDB" id="A0AAD4I5T0"/>
<proteinExistence type="predicted"/>
<keyword evidence="2" id="KW-0479">Metal-binding</keyword>
<evidence type="ECO:0000259" key="9">
    <source>
        <dbReference type="PROSITE" id="PS50157"/>
    </source>
</evidence>
<keyword evidence="6" id="KW-0539">Nucleus</keyword>
<dbReference type="PROSITE" id="PS50157">
    <property type="entry name" value="ZINC_FINGER_C2H2_2"/>
    <property type="match status" value="2"/>
</dbReference>
<evidence type="ECO:0000256" key="3">
    <source>
        <dbReference type="ARBA" id="ARBA00022737"/>
    </source>
</evidence>
<keyword evidence="4 7" id="KW-0863">Zinc-finger</keyword>
<organism evidence="10 11">
    <name type="scientific">Alternaria panax</name>
    <dbReference type="NCBI Taxonomy" id="48097"/>
    <lineage>
        <taxon>Eukaryota</taxon>
        <taxon>Fungi</taxon>
        <taxon>Dikarya</taxon>
        <taxon>Ascomycota</taxon>
        <taxon>Pezizomycotina</taxon>
        <taxon>Dothideomycetes</taxon>
        <taxon>Pleosporomycetidae</taxon>
        <taxon>Pleosporales</taxon>
        <taxon>Pleosporineae</taxon>
        <taxon>Pleosporaceae</taxon>
        <taxon>Alternaria</taxon>
        <taxon>Alternaria sect. Panax</taxon>
    </lineage>
</organism>
<feature type="region of interest" description="Disordered" evidence="8">
    <location>
        <begin position="1"/>
        <end position="63"/>
    </location>
</feature>
<dbReference type="EMBL" id="JAANER010000005">
    <property type="protein sequence ID" value="KAG9189930.1"/>
    <property type="molecule type" value="Genomic_DNA"/>
</dbReference>
<accession>A0AAD4I5T0</accession>
<dbReference type="Proteomes" id="UP001199106">
    <property type="component" value="Unassembled WGS sequence"/>
</dbReference>
<evidence type="ECO:0000256" key="2">
    <source>
        <dbReference type="ARBA" id="ARBA00022723"/>
    </source>
</evidence>
<feature type="region of interest" description="Disordered" evidence="8">
    <location>
        <begin position="862"/>
        <end position="888"/>
    </location>
</feature>
<gene>
    <name evidence="10" type="ORF">G6011_06798</name>
</gene>
<name>A0AAD4I5T0_9PLEO</name>
<keyword evidence="3" id="KW-0677">Repeat</keyword>
<dbReference type="PANTHER" id="PTHR40626">
    <property type="entry name" value="MIP31509P"/>
    <property type="match status" value="1"/>
</dbReference>
<dbReference type="CDD" id="cd12148">
    <property type="entry name" value="fungal_TF_MHR"/>
    <property type="match status" value="1"/>
</dbReference>
<evidence type="ECO:0000256" key="4">
    <source>
        <dbReference type="ARBA" id="ARBA00022771"/>
    </source>
</evidence>
<dbReference type="GO" id="GO:0006351">
    <property type="term" value="P:DNA-templated transcription"/>
    <property type="evidence" value="ECO:0007669"/>
    <property type="project" value="InterPro"/>
</dbReference>
<protein>
    <recommendedName>
        <fullName evidence="9">C2H2-type domain-containing protein</fullName>
    </recommendedName>
</protein>
<comment type="subcellular location">
    <subcellularLocation>
        <location evidence="1">Nucleus</location>
    </subcellularLocation>
</comment>
<dbReference type="InterPro" id="IPR036236">
    <property type="entry name" value="Znf_C2H2_sf"/>
</dbReference>
<feature type="region of interest" description="Disordered" evidence="8">
    <location>
        <begin position="208"/>
        <end position="231"/>
    </location>
</feature>
<dbReference type="GO" id="GO:0000981">
    <property type="term" value="F:DNA-binding transcription factor activity, RNA polymerase II-specific"/>
    <property type="evidence" value="ECO:0007669"/>
    <property type="project" value="InterPro"/>
</dbReference>
<reference evidence="10" key="1">
    <citation type="submission" date="2021-07" db="EMBL/GenBank/DDBJ databases">
        <title>Genome Resource of American Ginseng Black Spot Pathogen Alternaria panax.</title>
        <authorList>
            <person name="Qiu C."/>
            <person name="Wang W."/>
            <person name="Liu Z."/>
        </authorList>
    </citation>
    <scope>NUCLEOTIDE SEQUENCE</scope>
    <source>
        <strain evidence="10">BNCC115425</strain>
    </source>
</reference>
<feature type="compositionally biased region" description="Polar residues" evidence="8">
    <location>
        <begin position="1"/>
        <end position="20"/>
    </location>
</feature>
<feature type="region of interest" description="Disordered" evidence="8">
    <location>
        <begin position="257"/>
        <end position="314"/>
    </location>
</feature>
<dbReference type="Pfam" id="PF04082">
    <property type="entry name" value="Fungal_trans"/>
    <property type="match status" value="1"/>
</dbReference>
<keyword evidence="11" id="KW-1185">Reference proteome</keyword>
<dbReference type="PANTHER" id="PTHR40626:SF11">
    <property type="entry name" value="ZINC FINGER PROTEIN YPR022C"/>
    <property type="match status" value="1"/>
</dbReference>
<feature type="compositionally biased region" description="Basic and acidic residues" evidence="8">
    <location>
        <begin position="879"/>
        <end position="888"/>
    </location>
</feature>